<organism evidence="1 2">
    <name type="scientific">Trichonephila inaurata madagascariensis</name>
    <dbReference type="NCBI Taxonomy" id="2747483"/>
    <lineage>
        <taxon>Eukaryota</taxon>
        <taxon>Metazoa</taxon>
        <taxon>Ecdysozoa</taxon>
        <taxon>Arthropoda</taxon>
        <taxon>Chelicerata</taxon>
        <taxon>Arachnida</taxon>
        <taxon>Araneae</taxon>
        <taxon>Araneomorphae</taxon>
        <taxon>Entelegynae</taxon>
        <taxon>Araneoidea</taxon>
        <taxon>Nephilidae</taxon>
        <taxon>Trichonephila</taxon>
        <taxon>Trichonephila inaurata</taxon>
    </lineage>
</organism>
<protein>
    <submittedName>
        <fullName evidence="1">Uncharacterized protein</fullName>
    </submittedName>
</protein>
<gene>
    <name evidence="1" type="ORF">TNIN_281811</name>
</gene>
<proteinExistence type="predicted"/>
<keyword evidence="2" id="KW-1185">Reference proteome</keyword>
<accession>A0A8X6YMF0</accession>
<dbReference type="Proteomes" id="UP000886998">
    <property type="component" value="Unassembled WGS sequence"/>
</dbReference>
<evidence type="ECO:0000313" key="2">
    <source>
        <dbReference type="Proteomes" id="UP000886998"/>
    </source>
</evidence>
<comment type="caution">
    <text evidence="1">The sequence shown here is derived from an EMBL/GenBank/DDBJ whole genome shotgun (WGS) entry which is preliminary data.</text>
</comment>
<reference evidence="1" key="1">
    <citation type="submission" date="2020-08" db="EMBL/GenBank/DDBJ databases">
        <title>Multicomponent nature underlies the extraordinary mechanical properties of spider dragline silk.</title>
        <authorList>
            <person name="Kono N."/>
            <person name="Nakamura H."/>
            <person name="Mori M."/>
            <person name="Yoshida Y."/>
            <person name="Ohtoshi R."/>
            <person name="Malay A.D."/>
            <person name="Moran D.A.P."/>
            <person name="Tomita M."/>
            <person name="Numata K."/>
            <person name="Arakawa K."/>
        </authorList>
    </citation>
    <scope>NUCLEOTIDE SEQUENCE</scope>
</reference>
<dbReference type="AlphaFoldDB" id="A0A8X6YMF0"/>
<evidence type="ECO:0000313" key="1">
    <source>
        <dbReference type="EMBL" id="GFY75686.1"/>
    </source>
</evidence>
<name>A0A8X6YMF0_9ARAC</name>
<sequence length="87" mass="9751">MSPVTRFFKNGACSFRCSSSVKIRTRSALLSSESSWGNPSSDFPHFSKLFEATNDHGLFDIEVFSQHSYCQALVLFHGCQKSLIVEI</sequence>
<dbReference type="EMBL" id="BMAV01021561">
    <property type="protein sequence ID" value="GFY75686.1"/>
    <property type="molecule type" value="Genomic_DNA"/>
</dbReference>